<keyword evidence="2" id="KW-0597">Phosphoprotein</keyword>
<dbReference type="SMR" id="Q55DN4"/>
<dbReference type="GeneID" id="8617047"/>
<evidence type="ECO:0000313" key="5">
    <source>
        <dbReference type="Proteomes" id="UP000002195"/>
    </source>
</evidence>
<comment type="caution">
    <text evidence="4">The sequence shown here is derived from an EMBL/GenBank/DDBJ whole genome shotgun (WGS) entry which is preliminary data.</text>
</comment>
<keyword evidence="5" id="KW-1185">Reference proteome</keyword>
<dbReference type="EMBL" id="AAFI02000005">
    <property type="protein sequence ID" value="EAL72146.1"/>
    <property type="molecule type" value="Genomic_DNA"/>
</dbReference>
<dbReference type="SUPFAM" id="SSF51735">
    <property type="entry name" value="NAD(P)-binding Rossmann-fold domains"/>
    <property type="match status" value="1"/>
</dbReference>
<dbReference type="OMA" id="YNINGEM"/>
<gene>
    <name evidence="4" type="ORF">DDB_G0269592</name>
</gene>
<organism evidence="4 5">
    <name type="scientific">Dictyostelium discoideum</name>
    <name type="common">Social amoeba</name>
    <dbReference type="NCBI Taxonomy" id="44689"/>
    <lineage>
        <taxon>Eukaryota</taxon>
        <taxon>Amoebozoa</taxon>
        <taxon>Evosea</taxon>
        <taxon>Eumycetozoa</taxon>
        <taxon>Dictyostelia</taxon>
        <taxon>Dictyosteliales</taxon>
        <taxon>Dictyosteliaceae</taxon>
        <taxon>Dictyostelium</taxon>
    </lineage>
</organism>
<dbReference type="PhylomeDB" id="Q55DN4"/>
<dbReference type="Pfam" id="PF07993">
    <property type="entry name" value="NAD_binding_4"/>
    <property type="match status" value="1"/>
</dbReference>
<name>Q55DN4_DICDI</name>
<dbReference type="KEGG" id="ddi:DDB_G0269592"/>
<dbReference type="VEuPathDB" id="AmoebaDB:DDB_G0269592"/>
<evidence type="ECO:0000256" key="1">
    <source>
        <dbReference type="ARBA" id="ARBA00022450"/>
    </source>
</evidence>
<sequence>MDNNIINTITSSATIKYDRIEYWKNEMNLDSSFKPLKSDQTKNPNKSYDGDEKRVFLTGSTGFLGAYLLYYLLKLPNCTIVYCLLRNKKKLGNPVDDILNNLKQHKLYDQLTPNQLLKIEVVGGDLRKPKFGISIFDYADLANDVNLIISSAANINLESNYEKMKTINVNGIREMIKLSISVQPPIKMVFISSFSVFNNHTLKQGEEFNEQVQLPLIDNLEKESCGYIQSKIVSEYLLMNASNKFNIPAMIIRSPVLFVNPYTSIGAHDLFQTLFLSSHEIGFYPTLDINVLVSPITWASKNIMNVILNEKCWNSSNSQLSKLTSIYNINGEMQRFDSLFESTLKKQFGCKEMPFYEWCSKVNNNSNLLSCKRYCQLKTNDFLMLFKIDKGLGVSKNTKSLLESLGSYGSANYNDLNSWGVNDEMIIGSISYNNKKTSPKL</sequence>
<dbReference type="Proteomes" id="UP000002195">
    <property type="component" value="Unassembled WGS sequence"/>
</dbReference>
<dbReference type="InParanoid" id="Q55DN4"/>
<dbReference type="InterPro" id="IPR036291">
    <property type="entry name" value="NAD(P)-bd_dom_sf"/>
</dbReference>
<dbReference type="InterPro" id="IPR013120">
    <property type="entry name" value="FAR_NAD-bd"/>
</dbReference>
<accession>Q55DN4</accession>
<feature type="domain" description="Thioester reductase (TE)" evidence="3">
    <location>
        <begin position="57"/>
        <end position="290"/>
    </location>
</feature>
<dbReference type="eggNOG" id="KOG1221">
    <property type="taxonomic scope" value="Eukaryota"/>
</dbReference>
<evidence type="ECO:0000313" key="4">
    <source>
        <dbReference type="EMBL" id="EAL72146.1"/>
    </source>
</evidence>
<proteinExistence type="predicted"/>
<dbReference type="STRING" id="44689.Q55DN4"/>
<dbReference type="RefSeq" id="XP_646097.1">
    <property type="nucleotide sequence ID" value="XM_641005.1"/>
</dbReference>
<keyword evidence="1" id="KW-0596">Phosphopantetheine</keyword>
<dbReference type="HOGENOM" id="CLU_621776_0_0_1"/>
<dbReference type="dictyBase" id="DDB_G0269592"/>
<reference evidence="4 5" key="1">
    <citation type="journal article" date="2005" name="Nature">
        <title>The genome of the social amoeba Dictyostelium discoideum.</title>
        <authorList>
            <consortium name="The Dictyostelium discoideum Sequencing Consortium"/>
            <person name="Eichinger L."/>
            <person name="Pachebat J.A."/>
            <person name="Glockner G."/>
            <person name="Rajandream M.A."/>
            <person name="Sucgang R."/>
            <person name="Berriman M."/>
            <person name="Song J."/>
            <person name="Olsen R."/>
            <person name="Szafranski K."/>
            <person name="Xu Q."/>
            <person name="Tunggal B."/>
            <person name="Kummerfeld S."/>
            <person name="Madera M."/>
            <person name="Konfortov B.A."/>
            <person name="Rivero F."/>
            <person name="Bankier A.T."/>
            <person name="Lehmann R."/>
            <person name="Hamlin N."/>
            <person name="Davies R."/>
            <person name="Gaudet P."/>
            <person name="Fey P."/>
            <person name="Pilcher K."/>
            <person name="Chen G."/>
            <person name="Saunders D."/>
            <person name="Sodergren E."/>
            <person name="Davis P."/>
            <person name="Kerhornou A."/>
            <person name="Nie X."/>
            <person name="Hall N."/>
            <person name="Anjard C."/>
            <person name="Hemphill L."/>
            <person name="Bason N."/>
            <person name="Farbrother P."/>
            <person name="Desany B."/>
            <person name="Just E."/>
            <person name="Morio T."/>
            <person name="Rost R."/>
            <person name="Churcher C."/>
            <person name="Cooper J."/>
            <person name="Haydock S."/>
            <person name="van Driessche N."/>
            <person name="Cronin A."/>
            <person name="Goodhead I."/>
            <person name="Muzny D."/>
            <person name="Mourier T."/>
            <person name="Pain A."/>
            <person name="Lu M."/>
            <person name="Harper D."/>
            <person name="Lindsay R."/>
            <person name="Hauser H."/>
            <person name="James K."/>
            <person name="Quiles M."/>
            <person name="Madan Babu M."/>
            <person name="Saito T."/>
            <person name="Buchrieser C."/>
            <person name="Wardroper A."/>
            <person name="Felder M."/>
            <person name="Thangavelu M."/>
            <person name="Johnson D."/>
            <person name="Knights A."/>
            <person name="Loulseged H."/>
            <person name="Mungall K."/>
            <person name="Oliver K."/>
            <person name="Price C."/>
            <person name="Quail M.A."/>
            <person name="Urushihara H."/>
            <person name="Hernandez J."/>
            <person name="Rabbinowitsch E."/>
            <person name="Steffen D."/>
            <person name="Sanders M."/>
            <person name="Ma J."/>
            <person name="Kohara Y."/>
            <person name="Sharp S."/>
            <person name="Simmonds M."/>
            <person name="Spiegler S."/>
            <person name="Tivey A."/>
            <person name="Sugano S."/>
            <person name="White B."/>
            <person name="Walker D."/>
            <person name="Woodward J."/>
            <person name="Winckler T."/>
            <person name="Tanaka Y."/>
            <person name="Shaulsky G."/>
            <person name="Schleicher M."/>
            <person name="Weinstock G."/>
            <person name="Rosenthal A."/>
            <person name="Cox E.C."/>
            <person name="Chisholm R.L."/>
            <person name="Gibbs R."/>
            <person name="Loomis W.F."/>
            <person name="Platzer M."/>
            <person name="Kay R.R."/>
            <person name="Williams J."/>
            <person name="Dear P.H."/>
            <person name="Noegel A.A."/>
            <person name="Barrell B."/>
            <person name="Kuspa A."/>
        </authorList>
    </citation>
    <scope>NUCLEOTIDE SEQUENCE [LARGE SCALE GENOMIC DNA]</scope>
    <source>
        <strain evidence="4 5">AX4</strain>
    </source>
</reference>
<evidence type="ECO:0000259" key="3">
    <source>
        <dbReference type="Pfam" id="PF07993"/>
    </source>
</evidence>
<dbReference type="PANTHER" id="PTHR44845:SF6">
    <property type="entry name" value="BETA-ALANINE-ACTIVATING ENZYME"/>
    <property type="match status" value="1"/>
</dbReference>
<dbReference type="Gene3D" id="3.40.50.720">
    <property type="entry name" value="NAD(P)-binding Rossmann-like Domain"/>
    <property type="match status" value="1"/>
</dbReference>
<dbReference type="AlphaFoldDB" id="Q55DN4"/>
<dbReference type="PaxDb" id="44689-DDB0190386"/>
<protein>
    <recommendedName>
        <fullName evidence="3">Thioester reductase (TE) domain-containing protein</fullName>
    </recommendedName>
</protein>
<evidence type="ECO:0000256" key="2">
    <source>
        <dbReference type="ARBA" id="ARBA00022553"/>
    </source>
</evidence>
<dbReference type="PANTHER" id="PTHR44845">
    <property type="entry name" value="CARRIER DOMAIN-CONTAINING PROTEIN"/>
    <property type="match status" value="1"/>
</dbReference>